<dbReference type="SUPFAM" id="SSF53335">
    <property type="entry name" value="S-adenosyl-L-methionine-dependent methyltransferases"/>
    <property type="match status" value="1"/>
</dbReference>
<keyword evidence="5" id="KW-0949">S-adenosyl-L-methionine</keyword>
<comment type="function">
    <text evidence="7">Mitochondrial transcription factor that confers selective promoter recognition on the core subunit of the yeast mitochondrial RNA polymerase. Interacts with DNA in a non-specific manner.</text>
</comment>
<dbReference type="RefSeq" id="XP_037165039.1">
    <property type="nucleotide sequence ID" value="XM_037308265.1"/>
</dbReference>
<dbReference type="InterPro" id="IPR023165">
    <property type="entry name" value="rRNA_Ade_diMease-like_C"/>
</dbReference>
<evidence type="ECO:0000256" key="3">
    <source>
        <dbReference type="ARBA" id="ARBA00022603"/>
    </source>
</evidence>
<feature type="compositionally biased region" description="Basic and acidic residues" evidence="8">
    <location>
        <begin position="315"/>
        <end position="325"/>
    </location>
</feature>
<reference evidence="9 10" key="1">
    <citation type="journal article" date="2020" name="Genomics">
        <title>Complete, high-quality genomes from long-read metagenomic sequencing of two wolf lichen thalli reveals enigmatic genome architecture.</title>
        <authorList>
            <person name="McKenzie S.K."/>
            <person name="Walston R.F."/>
            <person name="Allen J.L."/>
        </authorList>
    </citation>
    <scope>NUCLEOTIDE SEQUENCE [LARGE SCALE GENOMIC DNA]</scope>
    <source>
        <strain evidence="9">WasteWater2</strain>
    </source>
</reference>
<dbReference type="GO" id="GO:0032259">
    <property type="term" value="P:methylation"/>
    <property type="evidence" value="ECO:0007669"/>
    <property type="project" value="UniProtKB-KW"/>
</dbReference>
<dbReference type="GO" id="GO:0008168">
    <property type="term" value="F:methyltransferase activity"/>
    <property type="evidence" value="ECO:0007669"/>
    <property type="project" value="UniProtKB-KW"/>
</dbReference>
<dbReference type="Gene3D" id="1.10.8.100">
    <property type="entry name" value="Ribosomal RNA adenine dimethylase-like, domain 2"/>
    <property type="match status" value="1"/>
</dbReference>
<feature type="region of interest" description="Disordered" evidence="8">
    <location>
        <begin position="312"/>
        <end position="332"/>
    </location>
</feature>
<comment type="caution">
    <text evidence="9">The sequence shown here is derived from an EMBL/GenBank/DDBJ whole genome shotgun (WGS) entry which is preliminary data.</text>
</comment>
<dbReference type="GO" id="GO:0006391">
    <property type="term" value="P:transcription initiation at mitochondrial promoter"/>
    <property type="evidence" value="ECO:0007669"/>
    <property type="project" value="TreeGrafter"/>
</dbReference>
<dbReference type="PANTHER" id="PTHR11727:SF17">
    <property type="entry name" value="DIMETHYLADENOSINE TRANSFERASE 1, MITOCHONDRIAL"/>
    <property type="match status" value="1"/>
</dbReference>
<keyword evidence="6" id="KW-0694">RNA-binding</keyword>
<protein>
    <recommendedName>
        <fullName evidence="2">Mitochondrial transcription factor 1</fullName>
    </recommendedName>
</protein>
<evidence type="ECO:0000313" key="10">
    <source>
        <dbReference type="Proteomes" id="UP000578531"/>
    </source>
</evidence>
<keyword evidence="3" id="KW-0489">Methyltransferase</keyword>
<dbReference type="GO" id="GO:0005759">
    <property type="term" value="C:mitochondrial matrix"/>
    <property type="evidence" value="ECO:0007669"/>
    <property type="project" value="TreeGrafter"/>
</dbReference>
<comment type="subcellular location">
    <subcellularLocation>
        <location evidence="1">Mitochondrion</location>
    </subcellularLocation>
</comment>
<organism evidence="9 10">
    <name type="scientific">Letharia columbiana</name>
    <dbReference type="NCBI Taxonomy" id="112416"/>
    <lineage>
        <taxon>Eukaryota</taxon>
        <taxon>Fungi</taxon>
        <taxon>Dikarya</taxon>
        <taxon>Ascomycota</taxon>
        <taxon>Pezizomycotina</taxon>
        <taxon>Lecanoromycetes</taxon>
        <taxon>OSLEUM clade</taxon>
        <taxon>Lecanoromycetidae</taxon>
        <taxon>Lecanorales</taxon>
        <taxon>Lecanorineae</taxon>
        <taxon>Parmeliaceae</taxon>
        <taxon>Letharia</taxon>
    </lineage>
</organism>
<dbReference type="GO" id="GO:0003723">
    <property type="term" value="F:RNA binding"/>
    <property type="evidence" value="ECO:0007669"/>
    <property type="project" value="UniProtKB-KW"/>
</dbReference>
<evidence type="ECO:0000256" key="6">
    <source>
        <dbReference type="ARBA" id="ARBA00022884"/>
    </source>
</evidence>
<dbReference type="EMBL" id="JACCJC010000024">
    <property type="protein sequence ID" value="KAF6235671.1"/>
    <property type="molecule type" value="Genomic_DNA"/>
</dbReference>
<proteinExistence type="predicted"/>
<sequence>MRSTASRITKYPLVDRIAAVSNAWKSRTNIVSPDLCDDVIQRLAPSLAQHIGCTIIDINPGIGLWSSKLHDYLKPRNHILMEPKQNVYLPFLQPLLDAPGSRYRLKDWLDSDLWQPKRYVEEGLLHDAEGYGGPPPTTEEPNNSILIIANLAGQRQKVPGESRAATSAHLKAIDFSRAVRHRSGFQTYGPTRMLMWLSDEDKRALLPRTVGYRGKLSVYMEANLDLEEIVGFPHASGAKIRREDALNIGSSKQVAKRMQENDIKIPLRRQTGAGDRKYDLSEVSRYWHKELQDLEQGFQREYFSQYAKRPAAEPIDGHMPKEGSGKAKSRTSVTLTPEYKRMMTLRHVANGQNVTIDRINTVLKKQEKIDRMDLDLHREDIKALEQEEIINALDYRIQDFKDELEGLTAKQKKTLFFLDDDRRAFAMDPPLLMWDRRKAEPLSAEKDEFYASKEIALLDFQPKTTDKFSMTSEQSYYFDLISTSLLGPRGQATLKHLKTIAPGAFEALVPQVPAIRDPRKGGRYDIESVRVRAVTPEMFHGLAVAWDNWVFKPPIEDVLTQFGTNYKEGTALRKGAIARL</sequence>
<keyword evidence="4" id="KW-0808">Transferase</keyword>
<dbReference type="GO" id="GO:0034245">
    <property type="term" value="C:mitochondrial DNA-directed RNA polymerase complex"/>
    <property type="evidence" value="ECO:0007669"/>
    <property type="project" value="TreeGrafter"/>
</dbReference>
<evidence type="ECO:0000256" key="8">
    <source>
        <dbReference type="SAM" id="MobiDB-lite"/>
    </source>
</evidence>
<dbReference type="Proteomes" id="UP000578531">
    <property type="component" value="Unassembled WGS sequence"/>
</dbReference>
<name>A0A8H6L4Y0_9LECA</name>
<dbReference type="InterPro" id="IPR029063">
    <property type="entry name" value="SAM-dependent_MTases_sf"/>
</dbReference>
<gene>
    <name evidence="9" type="ORF">HO173_006354</name>
</gene>
<dbReference type="Gene3D" id="3.40.50.150">
    <property type="entry name" value="Vaccinia Virus protein VP39"/>
    <property type="match status" value="1"/>
</dbReference>
<dbReference type="GO" id="GO:0034246">
    <property type="term" value="F:mitochondrial transcription factor activity"/>
    <property type="evidence" value="ECO:0007669"/>
    <property type="project" value="TreeGrafter"/>
</dbReference>
<dbReference type="PANTHER" id="PTHR11727">
    <property type="entry name" value="DIMETHYLADENOSINE TRANSFERASE"/>
    <property type="match status" value="1"/>
</dbReference>
<keyword evidence="10" id="KW-1185">Reference proteome</keyword>
<dbReference type="OrthoDB" id="16079at2759"/>
<dbReference type="InterPro" id="IPR001737">
    <property type="entry name" value="KsgA/Erm"/>
</dbReference>
<evidence type="ECO:0000256" key="4">
    <source>
        <dbReference type="ARBA" id="ARBA00022679"/>
    </source>
</evidence>
<evidence type="ECO:0000256" key="7">
    <source>
        <dbReference type="ARBA" id="ARBA00024915"/>
    </source>
</evidence>
<dbReference type="AlphaFoldDB" id="A0A8H6L4Y0"/>
<evidence type="ECO:0000256" key="1">
    <source>
        <dbReference type="ARBA" id="ARBA00004173"/>
    </source>
</evidence>
<evidence type="ECO:0000313" key="9">
    <source>
        <dbReference type="EMBL" id="KAF6235671.1"/>
    </source>
</evidence>
<accession>A0A8H6L4Y0</accession>
<evidence type="ECO:0000256" key="2">
    <source>
        <dbReference type="ARBA" id="ARBA00013836"/>
    </source>
</evidence>
<evidence type="ECO:0000256" key="5">
    <source>
        <dbReference type="ARBA" id="ARBA00022691"/>
    </source>
</evidence>
<dbReference type="GeneID" id="59288015"/>